<dbReference type="InterPro" id="IPR050640">
    <property type="entry name" value="Bact_2-comp_sensor_kinase"/>
</dbReference>
<dbReference type="PANTHER" id="PTHR34220">
    <property type="entry name" value="SENSOR HISTIDINE KINASE YPDA"/>
    <property type="match status" value="1"/>
</dbReference>
<dbReference type="Proteomes" id="UP001519887">
    <property type="component" value="Unassembled WGS sequence"/>
</dbReference>
<dbReference type="InterPro" id="IPR004358">
    <property type="entry name" value="Sig_transdc_His_kin-like_C"/>
</dbReference>
<dbReference type="Gene3D" id="3.30.565.10">
    <property type="entry name" value="Histidine kinase-like ATPase, C-terminal domain"/>
    <property type="match status" value="1"/>
</dbReference>
<dbReference type="InterPro" id="IPR036890">
    <property type="entry name" value="HATPase_C_sf"/>
</dbReference>
<dbReference type="EC" id="2.7.13.3" evidence="2"/>
<dbReference type="EMBL" id="JAHZIK010003259">
    <property type="protein sequence ID" value="MBW7461773.1"/>
    <property type="molecule type" value="Genomic_DNA"/>
</dbReference>
<reference evidence="5 6" key="1">
    <citation type="submission" date="2021-07" db="EMBL/GenBank/DDBJ databases">
        <title>Paenibacillus radiodurans sp. nov., isolated from the southeastern edge of Tengger Desert.</title>
        <authorList>
            <person name="Zhang G."/>
        </authorList>
    </citation>
    <scope>NUCLEOTIDE SEQUENCE [LARGE SCALE GENOMIC DNA]</scope>
    <source>
        <strain evidence="5 6">CCM 7311</strain>
    </source>
</reference>
<dbReference type="PANTHER" id="PTHR34220:SF7">
    <property type="entry name" value="SENSOR HISTIDINE KINASE YPDA"/>
    <property type="match status" value="1"/>
</dbReference>
<evidence type="ECO:0000256" key="3">
    <source>
        <dbReference type="ARBA" id="ARBA00023012"/>
    </source>
</evidence>
<dbReference type="InterPro" id="IPR003594">
    <property type="entry name" value="HATPase_dom"/>
</dbReference>
<name>A0ABS7CLG3_9BACL</name>
<keyword evidence="6" id="KW-1185">Reference proteome</keyword>
<sequence>YGLEQMIGVCTIHVHASLAPDGAGIAITVADNGPGMEKDVLVLLQSGELKPQGSGVGLRNIEERIKLLFGETYGLSIESVRGEGTKVMLRLPLDKEEGNVRV</sequence>
<dbReference type="PRINTS" id="PR00344">
    <property type="entry name" value="BCTRLSENSOR"/>
</dbReference>
<evidence type="ECO:0000313" key="5">
    <source>
        <dbReference type="EMBL" id="MBW7461773.1"/>
    </source>
</evidence>
<feature type="domain" description="Histidine kinase/HSP90-like ATPase" evidence="4">
    <location>
        <begin position="10"/>
        <end position="94"/>
    </location>
</feature>
<protein>
    <recommendedName>
        <fullName evidence="2">histidine kinase</fullName>
        <ecNumber evidence="2">2.7.13.3</ecNumber>
    </recommendedName>
</protein>
<dbReference type="SUPFAM" id="SSF55874">
    <property type="entry name" value="ATPase domain of HSP90 chaperone/DNA topoisomerase II/histidine kinase"/>
    <property type="match status" value="1"/>
</dbReference>
<comment type="catalytic activity">
    <reaction evidence="1">
        <text>ATP + protein L-histidine = ADP + protein N-phospho-L-histidine.</text>
        <dbReference type="EC" id="2.7.13.3"/>
    </reaction>
</comment>
<keyword evidence="5" id="KW-0418">Kinase</keyword>
<keyword evidence="5" id="KW-0808">Transferase</keyword>
<keyword evidence="3" id="KW-0902">Two-component regulatory system</keyword>
<evidence type="ECO:0000256" key="2">
    <source>
        <dbReference type="ARBA" id="ARBA00012438"/>
    </source>
</evidence>
<gene>
    <name evidence="5" type="ORF">K0U00_47750</name>
</gene>
<evidence type="ECO:0000259" key="4">
    <source>
        <dbReference type="Pfam" id="PF02518"/>
    </source>
</evidence>
<proteinExistence type="predicted"/>
<organism evidence="5 6">
    <name type="scientific">Paenibacillus sepulcri</name>
    <dbReference type="NCBI Taxonomy" id="359917"/>
    <lineage>
        <taxon>Bacteria</taxon>
        <taxon>Bacillati</taxon>
        <taxon>Bacillota</taxon>
        <taxon>Bacilli</taxon>
        <taxon>Bacillales</taxon>
        <taxon>Paenibacillaceae</taxon>
        <taxon>Paenibacillus</taxon>
    </lineage>
</organism>
<comment type="caution">
    <text evidence="5">The sequence shown here is derived from an EMBL/GenBank/DDBJ whole genome shotgun (WGS) entry which is preliminary data.</text>
</comment>
<evidence type="ECO:0000313" key="6">
    <source>
        <dbReference type="Proteomes" id="UP001519887"/>
    </source>
</evidence>
<accession>A0ABS7CLG3</accession>
<dbReference type="Pfam" id="PF02518">
    <property type="entry name" value="HATPase_c"/>
    <property type="match status" value="1"/>
</dbReference>
<dbReference type="GO" id="GO:0016301">
    <property type="term" value="F:kinase activity"/>
    <property type="evidence" value="ECO:0007669"/>
    <property type="project" value="UniProtKB-KW"/>
</dbReference>
<evidence type="ECO:0000256" key="1">
    <source>
        <dbReference type="ARBA" id="ARBA00000085"/>
    </source>
</evidence>
<feature type="non-terminal residue" evidence="5">
    <location>
        <position position="1"/>
    </location>
</feature>